<dbReference type="HOGENOM" id="CLU_029425_2_4_0"/>
<dbReference type="EnsemblBacteria" id="ABF43692">
    <property type="protein sequence ID" value="ABF43692"/>
    <property type="gene ID" value="Acid345_4692"/>
</dbReference>
<dbReference type="GO" id="GO:0004222">
    <property type="term" value="F:metalloendopeptidase activity"/>
    <property type="evidence" value="ECO:0007669"/>
    <property type="project" value="TreeGrafter"/>
</dbReference>
<proteinExistence type="predicted"/>
<dbReference type="Proteomes" id="UP000002432">
    <property type="component" value="Chromosome"/>
</dbReference>
<dbReference type="PANTHER" id="PTHR21666:SF289">
    <property type="entry name" value="L-ALA--D-GLU ENDOPEPTIDASE"/>
    <property type="match status" value="1"/>
</dbReference>
<dbReference type="PANTHER" id="PTHR21666">
    <property type="entry name" value="PEPTIDASE-RELATED"/>
    <property type="match status" value="1"/>
</dbReference>
<dbReference type="InterPro" id="IPR050570">
    <property type="entry name" value="Cell_wall_metabolism_enzyme"/>
</dbReference>
<keyword evidence="6" id="KW-1185">Reference proteome</keyword>
<name>Q1IHF8_KORVE</name>
<evidence type="ECO:0000256" key="1">
    <source>
        <dbReference type="ARBA" id="ARBA00022729"/>
    </source>
</evidence>
<dbReference type="AlphaFoldDB" id="Q1IHF8"/>
<dbReference type="InterPro" id="IPR011055">
    <property type="entry name" value="Dup_hybrid_motif"/>
</dbReference>
<keyword evidence="3" id="KW-0812">Transmembrane</keyword>
<organism evidence="5 6">
    <name type="scientific">Koribacter versatilis (strain Ellin345)</name>
    <dbReference type="NCBI Taxonomy" id="204669"/>
    <lineage>
        <taxon>Bacteria</taxon>
        <taxon>Pseudomonadati</taxon>
        <taxon>Acidobacteriota</taxon>
        <taxon>Terriglobia</taxon>
        <taxon>Terriglobales</taxon>
        <taxon>Candidatus Korobacteraceae</taxon>
        <taxon>Candidatus Korobacter</taxon>
    </lineage>
</organism>
<dbReference type="eggNOG" id="COG0739">
    <property type="taxonomic scope" value="Bacteria"/>
</dbReference>
<dbReference type="FunFam" id="2.70.70.10:FF:000006">
    <property type="entry name" value="M23 family peptidase"/>
    <property type="match status" value="1"/>
</dbReference>
<accession>Q1IHF8</accession>
<gene>
    <name evidence="5" type="ordered locus">Acid345_4692</name>
</gene>
<dbReference type="CDD" id="cd12797">
    <property type="entry name" value="M23_peptidase"/>
    <property type="match status" value="1"/>
</dbReference>
<evidence type="ECO:0000259" key="4">
    <source>
        <dbReference type="Pfam" id="PF01551"/>
    </source>
</evidence>
<protein>
    <submittedName>
        <fullName evidence="5">Peptidase M23B</fullName>
    </submittedName>
</protein>
<feature type="coiled-coil region" evidence="2">
    <location>
        <begin position="59"/>
        <end position="86"/>
    </location>
</feature>
<keyword evidence="2" id="KW-0175">Coiled coil</keyword>
<dbReference type="SUPFAM" id="SSF51261">
    <property type="entry name" value="Duplicated hybrid motif"/>
    <property type="match status" value="1"/>
</dbReference>
<evidence type="ECO:0000256" key="3">
    <source>
        <dbReference type="SAM" id="Phobius"/>
    </source>
</evidence>
<dbReference type="Gene3D" id="2.70.70.10">
    <property type="entry name" value="Glucose Permease (Domain IIA)"/>
    <property type="match status" value="1"/>
</dbReference>
<keyword evidence="1" id="KW-0732">Signal</keyword>
<keyword evidence="3" id="KW-1133">Transmembrane helix</keyword>
<evidence type="ECO:0000313" key="6">
    <source>
        <dbReference type="Proteomes" id="UP000002432"/>
    </source>
</evidence>
<evidence type="ECO:0000256" key="2">
    <source>
        <dbReference type="SAM" id="Coils"/>
    </source>
</evidence>
<dbReference type="Pfam" id="PF01551">
    <property type="entry name" value="Peptidase_M23"/>
    <property type="match status" value="1"/>
</dbReference>
<dbReference type="InterPro" id="IPR016047">
    <property type="entry name" value="M23ase_b-sheet_dom"/>
</dbReference>
<dbReference type="MEROPS" id="M23.009"/>
<dbReference type="KEGG" id="aba:Acid345_4692"/>
<dbReference type="RefSeq" id="WP_011525488.1">
    <property type="nucleotide sequence ID" value="NC_008009.1"/>
</dbReference>
<keyword evidence="3" id="KW-0472">Membrane</keyword>
<reference evidence="5 6" key="1">
    <citation type="journal article" date="2009" name="Appl. Environ. Microbiol.">
        <title>Three genomes from the phylum Acidobacteria provide insight into the lifestyles of these microorganisms in soils.</title>
        <authorList>
            <person name="Ward N.L."/>
            <person name="Challacombe J.F."/>
            <person name="Janssen P.H."/>
            <person name="Henrissat B."/>
            <person name="Coutinho P.M."/>
            <person name="Wu M."/>
            <person name="Xie G."/>
            <person name="Haft D.H."/>
            <person name="Sait M."/>
            <person name="Badger J."/>
            <person name="Barabote R.D."/>
            <person name="Bradley B."/>
            <person name="Brettin T.S."/>
            <person name="Brinkac L.M."/>
            <person name="Bruce D."/>
            <person name="Creasy T."/>
            <person name="Daugherty S.C."/>
            <person name="Davidsen T.M."/>
            <person name="DeBoy R.T."/>
            <person name="Detter J.C."/>
            <person name="Dodson R.J."/>
            <person name="Durkin A.S."/>
            <person name="Ganapathy A."/>
            <person name="Gwinn-Giglio M."/>
            <person name="Han C.S."/>
            <person name="Khouri H."/>
            <person name="Kiss H."/>
            <person name="Kothari S.P."/>
            <person name="Madupu R."/>
            <person name="Nelson K.E."/>
            <person name="Nelson W.C."/>
            <person name="Paulsen I."/>
            <person name="Penn K."/>
            <person name="Ren Q."/>
            <person name="Rosovitz M.J."/>
            <person name="Selengut J.D."/>
            <person name="Shrivastava S."/>
            <person name="Sullivan S.A."/>
            <person name="Tapia R."/>
            <person name="Thompson L.S."/>
            <person name="Watkins K.L."/>
            <person name="Yang Q."/>
            <person name="Yu C."/>
            <person name="Zafar N."/>
            <person name="Zhou L."/>
            <person name="Kuske C.R."/>
        </authorList>
    </citation>
    <scope>NUCLEOTIDE SEQUENCE [LARGE SCALE GENOMIC DNA]</scope>
    <source>
        <strain evidence="5 6">Ellin345</strain>
    </source>
</reference>
<feature type="domain" description="M23ase beta-sheet core" evidence="4">
    <location>
        <begin position="191"/>
        <end position="285"/>
    </location>
</feature>
<sequence>MRKRFYILFVARDAEGQLRKIPIPIHYLYVFMVGALIGMFTITGMAGSYTRMLMKVTRFNQLRSEKEALKSQYSQLEQSNQEKEIQVASLGSVANEVSVLYGLKPDGKLIATTKDADSPVKFTESLNRLYALRDSAMTGVATAGIGNSYSHAVSLTDWVRAADAPQYWPVTGPITGPFGERSDPFNGEGAFHPGIDISSTFGQPVLAPADGDVTFADFYSGYGRMISLDHGHGIVTRYGHLSGFTVIEGQHVQRGQVIGYVGMSGRTTGPHLHYEVRINDTPVNPKKYLRKLSPRDDVFGGS</sequence>
<feature type="transmembrane region" description="Helical" evidence="3">
    <location>
        <begin position="26"/>
        <end position="49"/>
    </location>
</feature>
<evidence type="ECO:0000313" key="5">
    <source>
        <dbReference type="EMBL" id="ABF43692.1"/>
    </source>
</evidence>
<dbReference type="STRING" id="204669.Acid345_4692"/>
<dbReference type="EMBL" id="CP000360">
    <property type="protein sequence ID" value="ABF43692.1"/>
    <property type="molecule type" value="Genomic_DNA"/>
</dbReference>